<keyword evidence="3" id="KW-1185">Reference proteome</keyword>
<feature type="region of interest" description="Disordered" evidence="1">
    <location>
        <begin position="459"/>
        <end position="497"/>
    </location>
</feature>
<dbReference type="EMBL" id="JAGTXO010000006">
    <property type="protein sequence ID" value="KAG8467393.1"/>
    <property type="molecule type" value="Genomic_DNA"/>
</dbReference>
<protein>
    <recommendedName>
        <fullName evidence="4">Centrosomal protein POC5</fullName>
    </recommendedName>
</protein>
<name>A0A8J6CH58_DIALT</name>
<accession>A0A8J6CH58</accession>
<comment type="caution">
    <text evidence="2">The sequence shown here is derived from an EMBL/GenBank/DDBJ whole genome shotgun (WGS) entry which is preliminary data.</text>
</comment>
<proteinExistence type="predicted"/>
<evidence type="ECO:0000256" key="1">
    <source>
        <dbReference type="SAM" id="MobiDB-lite"/>
    </source>
</evidence>
<dbReference type="AlphaFoldDB" id="A0A8J6CH58"/>
<organism evidence="2 3">
    <name type="scientific">Diacronema lutheri</name>
    <name type="common">Unicellular marine alga</name>
    <name type="synonym">Monochrysis lutheri</name>
    <dbReference type="NCBI Taxonomy" id="2081491"/>
    <lineage>
        <taxon>Eukaryota</taxon>
        <taxon>Haptista</taxon>
        <taxon>Haptophyta</taxon>
        <taxon>Pavlovophyceae</taxon>
        <taxon>Pavlovales</taxon>
        <taxon>Pavlovaceae</taxon>
        <taxon>Diacronema</taxon>
    </lineage>
</organism>
<feature type="region of interest" description="Disordered" evidence="1">
    <location>
        <begin position="45"/>
        <end position="66"/>
    </location>
</feature>
<evidence type="ECO:0000313" key="3">
    <source>
        <dbReference type="Proteomes" id="UP000751190"/>
    </source>
</evidence>
<reference evidence="2" key="1">
    <citation type="submission" date="2021-05" db="EMBL/GenBank/DDBJ databases">
        <title>The genome of the haptophyte Pavlova lutheri (Diacronema luteri, Pavlovales) - a model for lipid biosynthesis in eukaryotic algae.</title>
        <authorList>
            <person name="Hulatt C.J."/>
            <person name="Posewitz M.C."/>
        </authorList>
    </citation>
    <scope>NUCLEOTIDE SEQUENCE</scope>
    <source>
        <strain evidence="2">NIVA-4/92</strain>
    </source>
</reference>
<sequence>MAVGVASGGEEGLVEESLAAASLVGELAELYAVLPVVPNVAHRRAAQRTGGLPREPADAGEGPEAGGKCAQLAPLSVQCGGAPSCASPRAVEAGADCPSAVRRAFAVQTELETSAEHKLAAQRVKGAASCEGGEEDAVNEAGGLDVALLAHSWRSRAASLAGGLESAHAALRARELRADAELAFVAREALEAERAAALAVVEREADVQRDRARAAAAEQTAAIVERHAAGWRARAAALAADAAKRAGHEAETRASERVRATAGLRRAHAVLRARALRVERARLVRLCFSTWRAVCARARSASAQLALALRSVDAQRWMSAAAESRAALALQLWRRAVLAQRAEDTAAERIDFAADLLEATQRVRALAAYRSAHEPRHARPDIGSTAVPALSRDVRSLLYSAATHSALASADAGSSARPRLGSLAADAGLLGEGGGAIAPPSPTNSTASWADSLARWDEAQAPTVSAQRPSDRFSLASTRPGSLASALPPQKLSGHEPIESMRAGAGDELDALPPAAAGVRLADGELHVRQGAPYDAGPSALAPAAAGVRPAGGELLACAHSARGSRGFDPSAHPPAAAGALPAVHQLSRALREHAEARATAASASVEAGVAAHPAALHASRDAHRRRAPLVGGVHVETVAAMRLAKLTDQGATVRQLQAKVSAQDAQLATLSKWCRVQRDSMLRHQVPLLRTYLPHRLGESHARDLEQLFAAGERI</sequence>
<evidence type="ECO:0008006" key="4">
    <source>
        <dbReference type="Google" id="ProtNLM"/>
    </source>
</evidence>
<evidence type="ECO:0000313" key="2">
    <source>
        <dbReference type="EMBL" id="KAG8467393.1"/>
    </source>
</evidence>
<gene>
    <name evidence="2" type="ORF">KFE25_000709</name>
</gene>
<dbReference type="OrthoDB" id="10672610at2759"/>
<dbReference type="Proteomes" id="UP000751190">
    <property type="component" value="Unassembled WGS sequence"/>
</dbReference>